<feature type="compositionally biased region" description="Basic residues" evidence="1">
    <location>
        <begin position="50"/>
        <end position="62"/>
    </location>
</feature>
<reference evidence="2" key="2">
    <citation type="submission" date="2025-08" db="UniProtKB">
        <authorList>
            <consortium name="Ensembl"/>
        </authorList>
    </citation>
    <scope>IDENTIFICATION</scope>
</reference>
<feature type="region of interest" description="Disordered" evidence="1">
    <location>
        <begin position="1"/>
        <end position="66"/>
    </location>
</feature>
<evidence type="ECO:0000256" key="1">
    <source>
        <dbReference type="SAM" id="MobiDB-lite"/>
    </source>
</evidence>
<organism evidence="2 3">
    <name type="scientific">Pygocentrus nattereri</name>
    <name type="common">Red-bellied piranha</name>
    <dbReference type="NCBI Taxonomy" id="42514"/>
    <lineage>
        <taxon>Eukaryota</taxon>
        <taxon>Metazoa</taxon>
        <taxon>Chordata</taxon>
        <taxon>Craniata</taxon>
        <taxon>Vertebrata</taxon>
        <taxon>Euteleostomi</taxon>
        <taxon>Actinopterygii</taxon>
        <taxon>Neopterygii</taxon>
        <taxon>Teleostei</taxon>
        <taxon>Ostariophysi</taxon>
        <taxon>Characiformes</taxon>
        <taxon>Characoidei</taxon>
        <taxon>Pygocentrus</taxon>
    </lineage>
</organism>
<dbReference type="AlphaFoldDB" id="A0A3B4DCW1"/>
<keyword evidence="3" id="KW-1185">Reference proteome</keyword>
<protein>
    <submittedName>
        <fullName evidence="2">Uncharacterized protein</fullName>
    </submittedName>
</protein>
<accession>A0A3B4DCW1</accession>
<reference evidence="2" key="3">
    <citation type="submission" date="2025-09" db="UniProtKB">
        <authorList>
            <consortium name="Ensembl"/>
        </authorList>
    </citation>
    <scope>IDENTIFICATION</scope>
</reference>
<dbReference type="PRINTS" id="PR00929">
    <property type="entry name" value="ATHOOK"/>
</dbReference>
<dbReference type="InterPro" id="IPR017956">
    <property type="entry name" value="AT_hook_DNA-bd_motif"/>
</dbReference>
<dbReference type="Proteomes" id="UP001501920">
    <property type="component" value="Chromosome 19"/>
</dbReference>
<dbReference type="GO" id="GO:0003677">
    <property type="term" value="F:DNA binding"/>
    <property type="evidence" value="ECO:0007669"/>
    <property type="project" value="InterPro"/>
</dbReference>
<dbReference type="Ensembl" id="ENSPNAT00000040203.2">
    <property type="protein sequence ID" value="ENSPNAP00000020774.2"/>
    <property type="gene ID" value="ENSPNAG00000027701.2"/>
</dbReference>
<feature type="compositionally biased region" description="Basic and acidic residues" evidence="1">
    <location>
        <begin position="1"/>
        <end position="32"/>
    </location>
</feature>
<evidence type="ECO:0000313" key="3">
    <source>
        <dbReference type="Proteomes" id="UP001501920"/>
    </source>
</evidence>
<dbReference type="SMART" id="SM00384">
    <property type="entry name" value="AT_hook"/>
    <property type="match status" value="2"/>
</dbReference>
<dbReference type="Pfam" id="PF02178">
    <property type="entry name" value="AT_hook"/>
    <property type="match status" value="2"/>
</dbReference>
<reference evidence="2 3" key="1">
    <citation type="submission" date="2020-10" db="EMBL/GenBank/DDBJ databases">
        <title>Pygocentrus nattereri (red-bellied piranha) genome, fPygNat1, primary haplotype.</title>
        <authorList>
            <person name="Myers G."/>
            <person name="Meyer A."/>
            <person name="Karagic N."/>
            <person name="Pippel M."/>
            <person name="Winkler S."/>
            <person name="Tracey A."/>
            <person name="Wood J."/>
            <person name="Formenti G."/>
            <person name="Howe K."/>
            <person name="Fedrigo O."/>
            <person name="Jarvis E.D."/>
        </authorList>
    </citation>
    <scope>NUCLEOTIDE SEQUENCE [LARGE SCALE GENOMIC DNA]</scope>
</reference>
<proteinExistence type="predicted"/>
<name>A0A3B4DCW1_PYGNA</name>
<evidence type="ECO:0000313" key="2">
    <source>
        <dbReference type="Ensembl" id="ENSPNAP00000020774.2"/>
    </source>
</evidence>
<sequence>LIQKDESTCHTETTHQEAPAHKEERAPHETTQKRGRGRPRKQLADPGGKVSKRGRGRPRKAKVSVSLKSSKIFSAQEQLKKAQIKKENANKLQATQLKQIYHVCSLLHNNYRANYLL</sequence>